<dbReference type="AlphaFoldDB" id="A0A2N3IC18"/>
<dbReference type="InterPro" id="IPR005801">
    <property type="entry name" value="ADC_synthase"/>
</dbReference>
<dbReference type="GO" id="GO:0046820">
    <property type="term" value="F:4-amino-4-deoxychorismate synthase activity"/>
    <property type="evidence" value="ECO:0007669"/>
    <property type="project" value="UniProtKB-EC"/>
</dbReference>
<proteinExistence type="predicted"/>
<dbReference type="PRINTS" id="PR00095">
    <property type="entry name" value="ANTSNTHASEI"/>
</dbReference>
<name>A0A2N3IC18_9BACT</name>
<dbReference type="NCBIfam" id="TIGR00553">
    <property type="entry name" value="pabB"/>
    <property type="match status" value="1"/>
</dbReference>
<sequence>MTKFLFKIEQIRDFEILSWATQFEYICFLNPNEWQNKNYPFGTWQKMLAVSSFCLENSFIDEKLPQNEWIFGYLGYDLKNQIENLQSQNLDFLQFPESLCFVPEWLLIWEKEHIQVWGKTEISKEKFWENIQKISPPQRKNQVSCIQTRVSKQEYLANVEKIRSHILAGDVYELNYCIEFFSENALIEPLQTYLHLCQVSPMPFSAFLKLGKKYALCASPERFLKKTGTKIISQPIKGTIRRGENLQTDELQKQKLLQSEKERAENMMIVDLVRNDLARSAKVGSTKVSEMFGMYAFPKVWQMISTIEAELKEGISNQRVIRNAFPMGSMTGAPKIKAMELIEQYENSKRGLFSGAIGYFSPWQDFDFNVVIRTLFYDEAQKYLSFMVGSAITYDSQAEQEYQECLLKAEAIREVLNLP</sequence>
<keyword evidence="2" id="KW-0808">Transferase</keyword>
<dbReference type="Pfam" id="PF04715">
    <property type="entry name" value="Anth_synt_I_N"/>
    <property type="match status" value="1"/>
</dbReference>
<evidence type="ECO:0000256" key="2">
    <source>
        <dbReference type="ARBA" id="ARBA00022679"/>
    </source>
</evidence>
<dbReference type="Pfam" id="PF00425">
    <property type="entry name" value="Chorismate_bind"/>
    <property type="match status" value="1"/>
</dbReference>
<dbReference type="GO" id="GO:0000162">
    <property type="term" value="P:L-tryptophan biosynthetic process"/>
    <property type="evidence" value="ECO:0007669"/>
    <property type="project" value="TreeGrafter"/>
</dbReference>
<protein>
    <recommendedName>
        <fullName evidence="1">aminodeoxychorismate synthase</fullName>
        <ecNumber evidence="1">2.6.1.85</ecNumber>
    </recommendedName>
</protein>
<evidence type="ECO:0000313" key="6">
    <source>
        <dbReference type="Proteomes" id="UP000233387"/>
    </source>
</evidence>
<gene>
    <name evidence="5" type="ORF">Rain11_1865</name>
</gene>
<dbReference type="InterPro" id="IPR015890">
    <property type="entry name" value="Chorismate_C"/>
</dbReference>
<organism evidence="5 6">
    <name type="scientific">Raineya orbicola</name>
    <dbReference type="NCBI Taxonomy" id="2016530"/>
    <lineage>
        <taxon>Bacteria</taxon>
        <taxon>Pseudomonadati</taxon>
        <taxon>Bacteroidota</taxon>
        <taxon>Cytophagia</taxon>
        <taxon>Cytophagales</taxon>
        <taxon>Raineyaceae</taxon>
        <taxon>Raineya</taxon>
    </lineage>
</organism>
<dbReference type="PANTHER" id="PTHR11236:SF50">
    <property type="entry name" value="AMINODEOXYCHORISMATE SYNTHASE COMPONENT 1"/>
    <property type="match status" value="1"/>
</dbReference>
<dbReference type="InterPro" id="IPR006805">
    <property type="entry name" value="Anth_synth_I_N"/>
</dbReference>
<dbReference type="OrthoDB" id="9803598at2"/>
<dbReference type="Proteomes" id="UP000233387">
    <property type="component" value="Unassembled WGS sequence"/>
</dbReference>
<dbReference type="Gene3D" id="3.60.120.10">
    <property type="entry name" value="Anthranilate synthase"/>
    <property type="match status" value="1"/>
</dbReference>
<accession>A0A2N3IC18</accession>
<comment type="caution">
    <text evidence="5">The sequence shown here is derived from an EMBL/GenBank/DDBJ whole genome shotgun (WGS) entry which is preliminary data.</text>
</comment>
<dbReference type="InterPro" id="IPR005802">
    <property type="entry name" value="ADC_synth_comp_1"/>
</dbReference>
<evidence type="ECO:0000259" key="3">
    <source>
        <dbReference type="Pfam" id="PF00425"/>
    </source>
</evidence>
<feature type="domain" description="Anthranilate synthase component I N-terminal" evidence="4">
    <location>
        <begin position="36"/>
        <end position="112"/>
    </location>
</feature>
<dbReference type="GO" id="GO:0009396">
    <property type="term" value="P:folic acid-containing compound biosynthetic process"/>
    <property type="evidence" value="ECO:0007669"/>
    <property type="project" value="InterPro"/>
</dbReference>
<evidence type="ECO:0000259" key="4">
    <source>
        <dbReference type="Pfam" id="PF04715"/>
    </source>
</evidence>
<evidence type="ECO:0000256" key="1">
    <source>
        <dbReference type="ARBA" id="ARBA00013139"/>
    </source>
</evidence>
<dbReference type="PANTHER" id="PTHR11236">
    <property type="entry name" value="AMINOBENZOATE/ANTHRANILATE SYNTHASE"/>
    <property type="match status" value="1"/>
</dbReference>
<dbReference type="RefSeq" id="WP_101359137.1">
    <property type="nucleotide sequence ID" value="NZ_NKXO01000029.1"/>
</dbReference>
<feature type="domain" description="Chorismate-utilising enzyme C-terminal" evidence="3">
    <location>
        <begin position="152"/>
        <end position="408"/>
    </location>
</feature>
<dbReference type="InterPro" id="IPR019999">
    <property type="entry name" value="Anth_synth_I-like"/>
</dbReference>
<keyword evidence="6" id="KW-1185">Reference proteome</keyword>
<dbReference type="EC" id="2.6.1.85" evidence="1"/>
<evidence type="ECO:0000313" key="5">
    <source>
        <dbReference type="EMBL" id="PKQ67847.1"/>
    </source>
</evidence>
<dbReference type="EMBL" id="NKXO01000029">
    <property type="protein sequence ID" value="PKQ67847.1"/>
    <property type="molecule type" value="Genomic_DNA"/>
</dbReference>
<reference evidence="5 6" key="1">
    <citation type="submission" date="2017-06" db="EMBL/GenBank/DDBJ databases">
        <title>Raineya orbicola gen. nov., sp. nov. a slightly thermophilic bacterium of the phylum Bacteroidetes and the description of Raineyaceae fam. nov.</title>
        <authorList>
            <person name="Albuquerque L."/>
            <person name="Polonia A.R.M."/>
            <person name="Barroso C."/>
            <person name="Froufe H.J.C."/>
            <person name="Lage O."/>
            <person name="Lobo-Da-Cunha A."/>
            <person name="Egas C."/>
            <person name="Da Costa M.S."/>
        </authorList>
    </citation>
    <scope>NUCLEOTIDE SEQUENCE [LARGE SCALE GENOMIC DNA]</scope>
    <source>
        <strain evidence="5 6">SPSPC-11</strain>
    </source>
</reference>
<dbReference type="SUPFAM" id="SSF56322">
    <property type="entry name" value="ADC synthase"/>
    <property type="match status" value="1"/>
</dbReference>